<dbReference type="PANTHER" id="PTHR30469">
    <property type="entry name" value="MULTIDRUG RESISTANCE PROTEIN MDTA"/>
    <property type="match status" value="1"/>
</dbReference>
<feature type="transmembrane region" description="Helical" evidence="2">
    <location>
        <begin position="12"/>
        <end position="29"/>
    </location>
</feature>
<proteinExistence type="inferred from homology"/>
<dbReference type="EMBL" id="CP141769">
    <property type="protein sequence ID" value="WRS40281.1"/>
    <property type="molecule type" value="Genomic_DNA"/>
</dbReference>
<keyword evidence="2" id="KW-0472">Membrane</keyword>
<feature type="domain" description="YknX-like C-terminal permuted SH3-like" evidence="3">
    <location>
        <begin position="331"/>
        <end position="398"/>
    </location>
</feature>
<dbReference type="Gene3D" id="1.10.287.470">
    <property type="entry name" value="Helix hairpin bin"/>
    <property type="match status" value="1"/>
</dbReference>
<evidence type="ECO:0000256" key="1">
    <source>
        <dbReference type="ARBA" id="ARBA00009477"/>
    </source>
</evidence>
<dbReference type="RefSeq" id="WP_324780811.1">
    <property type="nucleotide sequence ID" value="NZ_CP141769.1"/>
</dbReference>
<reference evidence="4 5" key="1">
    <citation type="submission" date="2023-12" db="EMBL/GenBank/DDBJ databases">
        <title>Thiobacillus sedimentum sp. nov., a chemolithoautotrophic sulfur-oxidizing bacterium isolated from freshwater sediment.</title>
        <authorList>
            <person name="Luo J."/>
            <person name="Dai C."/>
        </authorList>
    </citation>
    <scope>NUCLEOTIDE SEQUENCE [LARGE SCALE GENOMIC DNA]</scope>
    <source>
        <strain evidence="4 5">SCUT-2</strain>
    </source>
</reference>
<dbReference type="Pfam" id="PF25989">
    <property type="entry name" value="YknX_C"/>
    <property type="match status" value="1"/>
</dbReference>
<evidence type="ECO:0000256" key="2">
    <source>
        <dbReference type="SAM" id="Phobius"/>
    </source>
</evidence>
<protein>
    <submittedName>
        <fullName evidence="4">Efflux RND transporter periplasmic adaptor subunit</fullName>
    </submittedName>
</protein>
<gene>
    <name evidence="4" type="ORF">VA613_05275</name>
</gene>
<evidence type="ECO:0000313" key="5">
    <source>
        <dbReference type="Proteomes" id="UP001334732"/>
    </source>
</evidence>
<dbReference type="SUPFAM" id="SSF111369">
    <property type="entry name" value="HlyD-like secretion proteins"/>
    <property type="match status" value="1"/>
</dbReference>
<comment type="similarity">
    <text evidence="1">Belongs to the membrane fusion protein (MFP) (TC 8.A.1) family.</text>
</comment>
<keyword evidence="2" id="KW-0812">Transmembrane</keyword>
<sequence>MQLRGKLGGRLGMVLTLAVVVAGLVWGFLPRALPVDVAEVRRGPLEVTVEEEGKTRVRERYVVSAPVAGYARRIEFDAGDAVRAGQALAVIEPSRAVALDPRTRAQAQAQVSAAQAALAAARQNARASDAAARLAQQERARAESLRQSNFVSAQALDNARTAETRAVAAQEAAQHAVRVAAFELEMARAAVASTARLQSGAADRVEVRAPVAARVLKVLHENEGAVAAGQPLLEIGDPDSLEVEVEVLSTQAVKIAPGAPVVLDRWGGEGVLQGRVRVVEPSGYTKISALGVEEQRVRVIVDFTSPREAWARLGDGYRVEARFVLWSGRDVLQLPTSALFRQNNGWAVFALKNGRAKLTPVETGQRAGLATQVLSGLAAGERVITHPDDRLKDGVRVTPRA</sequence>
<dbReference type="InterPro" id="IPR058637">
    <property type="entry name" value="YknX-like_C"/>
</dbReference>
<name>A0ABZ1CLY6_9PROT</name>
<dbReference type="Proteomes" id="UP001334732">
    <property type="component" value="Chromosome"/>
</dbReference>
<dbReference type="Gene3D" id="2.40.50.100">
    <property type="match status" value="1"/>
</dbReference>
<dbReference type="NCBIfam" id="TIGR01730">
    <property type="entry name" value="RND_mfp"/>
    <property type="match status" value="1"/>
</dbReference>
<dbReference type="PANTHER" id="PTHR30469:SF15">
    <property type="entry name" value="HLYD FAMILY OF SECRETION PROTEINS"/>
    <property type="match status" value="1"/>
</dbReference>
<dbReference type="Gene3D" id="2.40.30.170">
    <property type="match status" value="1"/>
</dbReference>
<organism evidence="4 5">
    <name type="scientific">Thiobacillus sedimenti</name>
    <dbReference type="NCBI Taxonomy" id="3110231"/>
    <lineage>
        <taxon>Bacteria</taxon>
        <taxon>Pseudomonadati</taxon>
        <taxon>Pseudomonadota</taxon>
        <taxon>Betaproteobacteria</taxon>
        <taxon>Nitrosomonadales</taxon>
        <taxon>Thiobacillaceae</taxon>
        <taxon>Thiobacillus</taxon>
    </lineage>
</organism>
<evidence type="ECO:0000259" key="3">
    <source>
        <dbReference type="Pfam" id="PF25989"/>
    </source>
</evidence>
<keyword evidence="5" id="KW-1185">Reference proteome</keyword>
<accession>A0ABZ1CLY6</accession>
<keyword evidence="2" id="KW-1133">Transmembrane helix</keyword>
<evidence type="ECO:0000313" key="4">
    <source>
        <dbReference type="EMBL" id="WRS40281.1"/>
    </source>
</evidence>
<dbReference type="Gene3D" id="2.40.420.20">
    <property type="match status" value="1"/>
</dbReference>
<dbReference type="InterPro" id="IPR006143">
    <property type="entry name" value="RND_pump_MFP"/>
</dbReference>